<protein>
    <submittedName>
        <fullName evidence="1">Uncharacterized protein</fullName>
    </submittedName>
</protein>
<sequence length="179" mass="20429">MHMKCPPGKDSWCFYRRALAKGEKPAPHKFNIGTPINPDYLTKIVPIYQRLASDSLLKGCARCLTQNSNESLHSVIWSKCSKETSAKSRRVNIAVSEAVSEYNFGTLKALKEIQKAANLDLGEEAVKIAATRDYRRKKERNRQSNLAFRIARRKVKLANMRKEKYSKKKEGITYSPGFF</sequence>
<dbReference type="EMBL" id="BMAU01021277">
    <property type="protein sequence ID" value="GFY07722.1"/>
    <property type="molecule type" value="Genomic_DNA"/>
</dbReference>
<gene>
    <name evidence="1" type="primary">AVEN_71131_1</name>
    <name evidence="1" type="ORF">TNCV_4133191</name>
</gene>
<proteinExistence type="predicted"/>
<evidence type="ECO:0000313" key="1">
    <source>
        <dbReference type="EMBL" id="GFY07722.1"/>
    </source>
</evidence>
<organism evidence="1 2">
    <name type="scientific">Trichonephila clavipes</name>
    <name type="common">Golden silk orbweaver</name>
    <name type="synonym">Nephila clavipes</name>
    <dbReference type="NCBI Taxonomy" id="2585209"/>
    <lineage>
        <taxon>Eukaryota</taxon>
        <taxon>Metazoa</taxon>
        <taxon>Ecdysozoa</taxon>
        <taxon>Arthropoda</taxon>
        <taxon>Chelicerata</taxon>
        <taxon>Arachnida</taxon>
        <taxon>Araneae</taxon>
        <taxon>Araneomorphae</taxon>
        <taxon>Entelegynae</taxon>
        <taxon>Araneoidea</taxon>
        <taxon>Nephilidae</taxon>
        <taxon>Trichonephila</taxon>
    </lineage>
</organism>
<name>A0A8X6SEG0_TRICX</name>
<dbReference type="Proteomes" id="UP000887159">
    <property type="component" value="Unassembled WGS sequence"/>
</dbReference>
<comment type="caution">
    <text evidence="1">The sequence shown here is derived from an EMBL/GenBank/DDBJ whole genome shotgun (WGS) entry which is preliminary data.</text>
</comment>
<reference evidence="1" key="1">
    <citation type="submission" date="2020-08" db="EMBL/GenBank/DDBJ databases">
        <title>Multicomponent nature underlies the extraordinary mechanical properties of spider dragline silk.</title>
        <authorList>
            <person name="Kono N."/>
            <person name="Nakamura H."/>
            <person name="Mori M."/>
            <person name="Yoshida Y."/>
            <person name="Ohtoshi R."/>
            <person name="Malay A.D."/>
            <person name="Moran D.A.P."/>
            <person name="Tomita M."/>
            <person name="Numata K."/>
            <person name="Arakawa K."/>
        </authorList>
    </citation>
    <scope>NUCLEOTIDE SEQUENCE</scope>
</reference>
<keyword evidence="2" id="KW-1185">Reference proteome</keyword>
<accession>A0A8X6SEG0</accession>
<dbReference type="AlphaFoldDB" id="A0A8X6SEG0"/>
<evidence type="ECO:0000313" key="2">
    <source>
        <dbReference type="Proteomes" id="UP000887159"/>
    </source>
</evidence>